<reference evidence="3" key="1">
    <citation type="journal article" date="2019" name="Int. J. Syst. Evol. Microbiol.">
        <title>The Global Catalogue of Microorganisms (GCM) 10K type strain sequencing project: providing services to taxonomists for standard genome sequencing and annotation.</title>
        <authorList>
            <consortium name="The Broad Institute Genomics Platform"/>
            <consortium name="The Broad Institute Genome Sequencing Center for Infectious Disease"/>
            <person name="Wu L."/>
            <person name="Ma J."/>
        </authorList>
    </citation>
    <scope>NUCLEOTIDE SEQUENCE [LARGE SCALE GENOMIC DNA]</scope>
    <source>
        <strain evidence="3">CGMCC 1.16275</strain>
    </source>
</reference>
<sequence length="130" mass="15009">MIQLCYISTARPGHGWEAVDAILASSRRNNRRRTVTGLLLFNGKRFLQLLEGPEAQVRETFARIQHDPRHFAIVKLSERRIDEREFGAWDMSFERFEGDENKLRMIEQVKGLTARSSPSVRALFTSYAAI</sequence>
<dbReference type="InterPro" id="IPR007024">
    <property type="entry name" value="BLUF_domain"/>
</dbReference>
<protein>
    <submittedName>
        <fullName evidence="2">BLUF domain-containing protein</fullName>
    </submittedName>
</protein>
<evidence type="ECO:0000259" key="1">
    <source>
        <dbReference type="PROSITE" id="PS50925"/>
    </source>
</evidence>
<keyword evidence="3" id="KW-1185">Reference proteome</keyword>
<dbReference type="Proteomes" id="UP001597115">
    <property type="component" value="Unassembled WGS sequence"/>
</dbReference>
<dbReference type="InterPro" id="IPR036046">
    <property type="entry name" value="Acylphosphatase-like_dom_sf"/>
</dbReference>
<dbReference type="Gene3D" id="3.30.70.100">
    <property type="match status" value="1"/>
</dbReference>
<gene>
    <name evidence="2" type="ORF">ACFSCW_09920</name>
</gene>
<feature type="domain" description="BLUF" evidence="1">
    <location>
        <begin position="1"/>
        <end position="92"/>
    </location>
</feature>
<evidence type="ECO:0000313" key="3">
    <source>
        <dbReference type="Proteomes" id="UP001597115"/>
    </source>
</evidence>
<dbReference type="PROSITE" id="PS50925">
    <property type="entry name" value="BLUF"/>
    <property type="match status" value="1"/>
</dbReference>
<dbReference type="RefSeq" id="WP_380888803.1">
    <property type="nucleotide sequence ID" value="NZ_JBHUDY010000001.1"/>
</dbReference>
<evidence type="ECO:0000313" key="2">
    <source>
        <dbReference type="EMBL" id="MFD1612116.1"/>
    </source>
</evidence>
<organism evidence="2 3">
    <name type="scientific">Sphingomonas tabacisoli</name>
    <dbReference type="NCBI Taxonomy" id="2249466"/>
    <lineage>
        <taxon>Bacteria</taxon>
        <taxon>Pseudomonadati</taxon>
        <taxon>Pseudomonadota</taxon>
        <taxon>Alphaproteobacteria</taxon>
        <taxon>Sphingomonadales</taxon>
        <taxon>Sphingomonadaceae</taxon>
        <taxon>Sphingomonas</taxon>
    </lineage>
</organism>
<comment type="caution">
    <text evidence="2">The sequence shown here is derived from an EMBL/GenBank/DDBJ whole genome shotgun (WGS) entry which is preliminary data.</text>
</comment>
<dbReference type="Pfam" id="PF04940">
    <property type="entry name" value="BLUF"/>
    <property type="match status" value="1"/>
</dbReference>
<dbReference type="SUPFAM" id="SSF54975">
    <property type="entry name" value="Acylphosphatase/BLUF domain-like"/>
    <property type="match status" value="1"/>
</dbReference>
<dbReference type="SMART" id="SM01034">
    <property type="entry name" value="BLUF"/>
    <property type="match status" value="1"/>
</dbReference>
<name>A0ABW4I2G7_9SPHN</name>
<dbReference type="EMBL" id="JBHUDY010000001">
    <property type="protein sequence ID" value="MFD1612116.1"/>
    <property type="molecule type" value="Genomic_DNA"/>
</dbReference>
<accession>A0ABW4I2G7</accession>
<proteinExistence type="predicted"/>